<reference evidence="2 3" key="1">
    <citation type="submission" date="2021-01" db="EMBL/GenBank/DDBJ databases">
        <title>Whole genome shotgun sequence of Catellatospora bangladeshensis NBRC 107357.</title>
        <authorList>
            <person name="Komaki H."/>
            <person name="Tamura T."/>
        </authorList>
    </citation>
    <scope>NUCLEOTIDE SEQUENCE [LARGE SCALE GENOMIC DNA]</scope>
    <source>
        <strain evidence="2 3">NBRC 107357</strain>
    </source>
</reference>
<dbReference type="Pfam" id="PF01266">
    <property type="entry name" value="DAO"/>
    <property type="match status" value="1"/>
</dbReference>
<organism evidence="2 3">
    <name type="scientific">Catellatospora bangladeshensis</name>
    <dbReference type="NCBI Taxonomy" id="310355"/>
    <lineage>
        <taxon>Bacteria</taxon>
        <taxon>Bacillati</taxon>
        <taxon>Actinomycetota</taxon>
        <taxon>Actinomycetes</taxon>
        <taxon>Micromonosporales</taxon>
        <taxon>Micromonosporaceae</taxon>
        <taxon>Catellatospora</taxon>
    </lineage>
</organism>
<dbReference type="Gene3D" id="3.30.9.10">
    <property type="entry name" value="D-Amino Acid Oxidase, subunit A, domain 2"/>
    <property type="match status" value="1"/>
</dbReference>
<dbReference type="SUPFAM" id="SSF54373">
    <property type="entry name" value="FAD-linked reductases, C-terminal domain"/>
    <property type="match status" value="1"/>
</dbReference>
<dbReference type="EMBL" id="BONF01000052">
    <property type="protein sequence ID" value="GIF85756.1"/>
    <property type="molecule type" value="Genomic_DNA"/>
</dbReference>
<dbReference type="Gene3D" id="3.50.50.60">
    <property type="entry name" value="FAD/NAD(P)-binding domain"/>
    <property type="match status" value="1"/>
</dbReference>
<dbReference type="PANTHER" id="PTHR13847:SF193">
    <property type="entry name" value="PYRUVATE DEHYDROGENASE PHOSPHATASE REGULATORY SUBUNIT, MITOCHONDRIAL"/>
    <property type="match status" value="1"/>
</dbReference>
<dbReference type="AlphaFoldDB" id="A0A8J3JRQ6"/>
<dbReference type="PANTHER" id="PTHR13847">
    <property type="entry name" value="SARCOSINE DEHYDROGENASE-RELATED"/>
    <property type="match status" value="1"/>
</dbReference>
<dbReference type="GO" id="GO:0005737">
    <property type="term" value="C:cytoplasm"/>
    <property type="evidence" value="ECO:0007669"/>
    <property type="project" value="TreeGrafter"/>
</dbReference>
<keyword evidence="3" id="KW-1185">Reference proteome</keyword>
<dbReference type="PROSITE" id="PS51257">
    <property type="entry name" value="PROKAR_LIPOPROTEIN"/>
    <property type="match status" value="1"/>
</dbReference>
<dbReference type="SUPFAM" id="SSF51905">
    <property type="entry name" value="FAD/NAD(P)-binding domain"/>
    <property type="match status" value="1"/>
</dbReference>
<gene>
    <name evidence="2" type="ORF">Cba03nite_71050</name>
</gene>
<accession>A0A8J3JRQ6</accession>
<dbReference type="InterPro" id="IPR006076">
    <property type="entry name" value="FAD-dep_OxRdtase"/>
</dbReference>
<protein>
    <recommendedName>
        <fullName evidence="1">FAD dependent oxidoreductase domain-containing protein</fullName>
    </recommendedName>
</protein>
<evidence type="ECO:0000259" key="1">
    <source>
        <dbReference type="Pfam" id="PF01266"/>
    </source>
</evidence>
<proteinExistence type="predicted"/>
<dbReference type="Proteomes" id="UP000601223">
    <property type="component" value="Unassembled WGS sequence"/>
</dbReference>
<dbReference type="RefSeq" id="WP_203756114.1">
    <property type="nucleotide sequence ID" value="NZ_BONF01000052.1"/>
</dbReference>
<dbReference type="InterPro" id="IPR036188">
    <property type="entry name" value="FAD/NAD-bd_sf"/>
</dbReference>
<feature type="domain" description="FAD dependent oxidoreductase" evidence="1">
    <location>
        <begin position="7"/>
        <end position="368"/>
    </location>
</feature>
<evidence type="ECO:0000313" key="2">
    <source>
        <dbReference type="EMBL" id="GIF85756.1"/>
    </source>
</evidence>
<sequence>MGASARAVIIGGGVVGCSLAYHLGRAGWRDTVLLEQHELMDGTTWHTAGFVTSMRGPDGPAWHARLTGYLPALAAMLRAETGHDPGWRAVGGLRLALSHQHVDELRRLARRADELGVPLELRGASATMGLAPRLDLTDVQAAAWLPGEGFVRPKDFVNALVAGAVSHGVEIRTGVRVTALDTTGGRVRAVHTSDGVIETPLVINAAGAAAGAVGALAGVVVPVVPILHQYGVSEVLHPALDPDTTPTCRIPEQSLYLRAANGAVIVGGNRPDPVPAWPAGDAEPLAKARELAAPDDAAFAPLWRLAGDRMPELRRAKLVKIMNGVEAFTPDGAPLAGRSPLPGLWIAAGFGLHGMALAGGIGRHLAEWITSGTPSWELDALLPDRFGPPAANRDWTTSRALDTLRR</sequence>
<comment type="caution">
    <text evidence="2">The sequence shown here is derived from an EMBL/GenBank/DDBJ whole genome shotgun (WGS) entry which is preliminary data.</text>
</comment>
<evidence type="ECO:0000313" key="3">
    <source>
        <dbReference type="Proteomes" id="UP000601223"/>
    </source>
</evidence>
<name>A0A8J3JRQ6_9ACTN</name>